<accession>A0ACB7EU85</accession>
<evidence type="ECO:0000313" key="2">
    <source>
        <dbReference type="Proteomes" id="UP000805704"/>
    </source>
</evidence>
<name>A0ACB7EU85_NIBAL</name>
<protein>
    <submittedName>
        <fullName evidence="1">Uncharacterized protein</fullName>
    </submittedName>
</protein>
<dbReference type="Proteomes" id="UP000805704">
    <property type="component" value="Chromosome 22"/>
</dbReference>
<proteinExistence type="predicted"/>
<reference evidence="1" key="1">
    <citation type="submission" date="2020-04" db="EMBL/GenBank/DDBJ databases">
        <title>A chromosome-scale assembly and high-density genetic map of the yellow drum (Nibea albiflora) genome.</title>
        <authorList>
            <person name="Xu D."/>
            <person name="Zhang W."/>
            <person name="Chen R."/>
            <person name="Tan P."/>
            <person name="Wang L."/>
            <person name="Song H."/>
            <person name="Tian L."/>
            <person name="Zhu Q."/>
            <person name="Wang B."/>
        </authorList>
    </citation>
    <scope>NUCLEOTIDE SEQUENCE</scope>
    <source>
        <strain evidence="1">ZJHYS-2018</strain>
    </source>
</reference>
<keyword evidence="2" id="KW-1185">Reference proteome</keyword>
<sequence>MMSLHRSTREFSSSELNVLKVQLMAGRGDGSQVQRECDGLKGELVELQQLYDDSQRERVELEQELQRCKAELQKLVGRKSQPIISQVTSSSQPSSASLSPVTLSAQPVLGSA</sequence>
<comment type="caution">
    <text evidence="1">The sequence shown here is derived from an EMBL/GenBank/DDBJ whole genome shotgun (WGS) entry which is preliminary data.</text>
</comment>
<organism evidence="1 2">
    <name type="scientific">Nibea albiflora</name>
    <name type="common">Yellow drum</name>
    <name type="synonym">Corvina albiflora</name>
    <dbReference type="NCBI Taxonomy" id="240163"/>
    <lineage>
        <taxon>Eukaryota</taxon>
        <taxon>Metazoa</taxon>
        <taxon>Chordata</taxon>
        <taxon>Craniata</taxon>
        <taxon>Vertebrata</taxon>
        <taxon>Euteleostomi</taxon>
        <taxon>Actinopterygii</taxon>
        <taxon>Neopterygii</taxon>
        <taxon>Teleostei</taxon>
        <taxon>Neoteleostei</taxon>
        <taxon>Acanthomorphata</taxon>
        <taxon>Eupercaria</taxon>
        <taxon>Sciaenidae</taxon>
        <taxon>Nibea</taxon>
    </lineage>
</organism>
<dbReference type="EMBL" id="CM024810">
    <property type="protein sequence ID" value="KAG8005416.1"/>
    <property type="molecule type" value="Genomic_DNA"/>
</dbReference>
<gene>
    <name evidence="1" type="ORF">GBF38_001171</name>
</gene>
<evidence type="ECO:0000313" key="1">
    <source>
        <dbReference type="EMBL" id="KAG8005416.1"/>
    </source>
</evidence>